<sequence>MTAFSDGVRIRSNRFVLLREFYEEIEKFGAVSAVNQERRRRSKRVSNLSFWTTMEFSCGVEVPREEAGA</sequence>
<accession>A0ABD1YV85</accession>
<evidence type="ECO:0000313" key="1">
    <source>
        <dbReference type="EMBL" id="KAL2634681.1"/>
    </source>
</evidence>
<dbReference type="EMBL" id="JBHFFA010000003">
    <property type="protein sequence ID" value="KAL2634681.1"/>
    <property type="molecule type" value="Genomic_DNA"/>
</dbReference>
<comment type="caution">
    <text evidence="1">The sequence shown here is derived from an EMBL/GenBank/DDBJ whole genome shotgun (WGS) entry which is preliminary data.</text>
</comment>
<name>A0ABD1YV85_9MARC</name>
<evidence type="ECO:0000313" key="2">
    <source>
        <dbReference type="Proteomes" id="UP001605036"/>
    </source>
</evidence>
<keyword evidence="2" id="KW-1185">Reference proteome</keyword>
<proteinExistence type="predicted"/>
<dbReference type="AlphaFoldDB" id="A0ABD1YV85"/>
<dbReference type="Proteomes" id="UP001605036">
    <property type="component" value="Unassembled WGS sequence"/>
</dbReference>
<reference evidence="1 2" key="1">
    <citation type="submission" date="2024-09" db="EMBL/GenBank/DDBJ databases">
        <title>Chromosome-scale assembly of Riccia fluitans.</title>
        <authorList>
            <person name="Paukszto L."/>
            <person name="Sawicki J."/>
            <person name="Karawczyk K."/>
            <person name="Piernik-Szablinska J."/>
            <person name="Szczecinska M."/>
            <person name="Mazdziarz M."/>
        </authorList>
    </citation>
    <scope>NUCLEOTIDE SEQUENCE [LARGE SCALE GENOMIC DNA]</scope>
    <source>
        <strain evidence="1">Rf_01</strain>
        <tissue evidence="1">Aerial parts of the thallus</tissue>
    </source>
</reference>
<protein>
    <submittedName>
        <fullName evidence="1">Uncharacterized protein</fullName>
    </submittedName>
</protein>
<organism evidence="1 2">
    <name type="scientific">Riccia fluitans</name>
    <dbReference type="NCBI Taxonomy" id="41844"/>
    <lineage>
        <taxon>Eukaryota</taxon>
        <taxon>Viridiplantae</taxon>
        <taxon>Streptophyta</taxon>
        <taxon>Embryophyta</taxon>
        <taxon>Marchantiophyta</taxon>
        <taxon>Marchantiopsida</taxon>
        <taxon>Marchantiidae</taxon>
        <taxon>Marchantiales</taxon>
        <taxon>Ricciaceae</taxon>
        <taxon>Riccia</taxon>
    </lineage>
</organism>
<gene>
    <name evidence="1" type="ORF">R1flu_006160</name>
</gene>